<evidence type="ECO:0000313" key="2">
    <source>
        <dbReference type="Proteomes" id="UP000199455"/>
    </source>
</evidence>
<dbReference type="Proteomes" id="UP000199455">
    <property type="component" value="Unassembled WGS sequence"/>
</dbReference>
<dbReference type="RefSeq" id="WP_090770246.1">
    <property type="nucleotide sequence ID" value="NZ_FMZH01000007.1"/>
</dbReference>
<sequence>MSTKTLLNILQLAYSPISNYDFAVIKDDKLIKGYMNKASIYAIVQRPVLTFQNLDVDKTNPIDPFLTFEIHQQGNKEILTGRLRIYQRNFGADKDQGIYIAVTHTYPKPNDEEPSFPFFNVANFIFKTAKQDVIWLSPEKLIYHYLRDTIEVDIFGNIPTLLKYQVYYVGKSTEQDIVERLTGHSHLQDILSLERPLHYGTLPTDEIAILFFEFQENFNIASVGEEDGEEEMQEMVDLIMGRTSIDDKAIYLDAEKALINVLKPKHNRQLYNNYPKSADGLYKHNLNLLTYSLYDPLTLMYSDGEISGDPNYLGADRIVIENGSNLYIEKFKK</sequence>
<reference evidence="2" key="1">
    <citation type="submission" date="2016-10" db="EMBL/GenBank/DDBJ databases">
        <authorList>
            <person name="Varghese N."/>
            <person name="Submissions S."/>
        </authorList>
    </citation>
    <scope>NUCLEOTIDE SEQUENCE [LARGE SCALE GENOMIC DNA]</scope>
    <source>
        <strain evidence="2">DSM 18609</strain>
    </source>
</reference>
<dbReference type="EMBL" id="FMZH01000007">
    <property type="protein sequence ID" value="SDD67486.1"/>
    <property type="molecule type" value="Genomic_DNA"/>
</dbReference>
<proteinExistence type="predicted"/>
<dbReference type="AlphaFoldDB" id="A0A1G6WQV8"/>
<protein>
    <submittedName>
        <fullName evidence="1">Uncharacterized protein</fullName>
    </submittedName>
</protein>
<keyword evidence="2" id="KW-1185">Reference proteome</keyword>
<name>A0A1G6WQV8_9SPHI</name>
<evidence type="ECO:0000313" key="1">
    <source>
        <dbReference type="EMBL" id="SDD67486.1"/>
    </source>
</evidence>
<accession>A0A1G6WQV8</accession>
<gene>
    <name evidence="1" type="ORF">SAMN04488024_10776</name>
</gene>
<organism evidence="1 2">
    <name type="scientific">Pedobacter soli</name>
    <dbReference type="NCBI Taxonomy" id="390242"/>
    <lineage>
        <taxon>Bacteria</taxon>
        <taxon>Pseudomonadati</taxon>
        <taxon>Bacteroidota</taxon>
        <taxon>Sphingobacteriia</taxon>
        <taxon>Sphingobacteriales</taxon>
        <taxon>Sphingobacteriaceae</taxon>
        <taxon>Pedobacter</taxon>
    </lineage>
</organism>